<evidence type="ECO:0000256" key="12">
    <source>
        <dbReference type="SAM" id="SignalP"/>
    </source>
</evidence>
<comment type="cofactor">
    <cofactor evidence="9">
        <name>Mg(2+)</name>
        <dbReference type="ChEBI" id="CHEBI:18420"/>
    </cofactor>
    <text evidence="9">Binds 1 Mg(2+) ion.</text>
</comment>
<evidence type="ECO:0000256" key="3">
    <source>
        <dbReference type="ARBA" id="ARBA00022553"/>
    </source>
</evidence>
<dbReference type="AlphaFoldDB" id="A0A9W7ZTD1"/>
<dbReference type="GO" id="GO:0046872">
    <property type="term" value="F:metal ion binding"/>
    <property type="evidence" value="ECO:0007669"/>
    <property type="project" value="UniProtKB-KW"/>
</dbReference>
<dbReference type="PANTHER" id="PTHR11596:SF5">
    <property type="entry name" value="ALKALINE PHOSPHATASE"/>
    <property type="match status" value="1"/>
</dbReference>
<keyword evidence="3" id="KW-0597">Phosphoprotein</keyword>
<evidence type="ECO:0000313" key="13">
    <source>
        <dbReference type="EMBL" id="KAJ1912675.1"/>
    </source>
</evidence>
<keyword evidence="5 11" id="KW-0378">Hydrolase</keyword>
<feature type="binding site" evidence="9">
    <location>
        <position position="287"/>
    </location>
    <ligand>
        <name>Mg(2+)</name>
        <dbReference type="ChEBI" id="CHEBI:18420"/>
    </ligand>
</feature>
<dbReference type="SMART" id="SM00098">
    <property type="entry name" value="alkPPc"/>
    <property type="match status" value="1"/>
</dbReference>
<evidence type="ECO:0000256" key="1">
    <source>
        <dbReference type="ARBA" id="ARBA00005984"/>
    </source>
</evidence>
<dbReference type="EMBL" id="JANBPT010000811">
    <property type="protein sequence ID" value="KAJ1912675.1"/>
    <property type="molecule type" value="Genomic_DNA"/>
</dbReference>
<dbReference type="PROSITE" id="PS00123">
    <property type="entry name" value="ALKALINE_PHOSPHATASE"/>
    <property type="match status" value="1"/>
</dbReference>
<feature type="binding site" evidence="9">
    <location>
        <position position="292"/>
    </location>
    <ligand>
        <name>Zn(2+)</name>
        <dbReference type="ChEBI" id="CHEBI:29105"/>
        <label>2</label>
    </ligand>
</feature>
<feature type="binding site" evidence="9">
    <location>
        <position position="335"/>
    </location>
    <ligand>
        <name>Zn(2+)</name>
        <dbReference type="ChEBI" id="CHEBI:29105"/>
        <label>2</label>
    </ligand>
</feature>
<comment type="similarity">
    <text evidence="1 10">Belongs to the alkaline phosphatase family.</text>
</comment>
<organism evidence="13 14">
    <name type="scientific">Tieghemiomyces parasiticus</name>
    <dbReference type="NCBI Taxonomy" id="78921"/>
    <lineage>
        <taxon>Eukaryota</taxon>
        <taxon>Fungi</taxon>
        <taxon>Fungi incertae sedis</taxon>
        <taxon>Zoopagomycota</taxon>
        <taxon>Kickxellomycotina</taxon>
        <taxon>Dimargaritomycetes</taxon>
        <taxon>Dimargaritales</taxon>
        <taxon>Dimargaritaceae</taxon>
        <taxon>Tieghemiomyces</taxon>
    </lineage>
</organism>
<keyword evidence="4 9" id="KW-0479">Metal-binding</keyword>
<keyword evidence="7 9" id="KW-0460">Magnesium</keyword>
<dbReference type="PANTHER" id="PTHR11596">
    <property type="entry name" value="ALKALINE PHOSPHATASE"/>
    <property type="match status" value="1"/>
</dbReference>
<keyword evidence="12" id="KW-0732">Signal</keyword>
<dbReference type="GO" id="GO:0000329">
    <property type="term" value="C:fungal-type vacuole membrane"/>
    <property type="evidence" value="ECO:0007669"/>
    <property type="project" value="TreeGrafter"/>
</dbReference>
<evidence type="ECO:0000256" key="10">
    <source>
        <dbReference type="RuleBase" id="RU003946"/>
    </source>
</evidence>
<feature type="binding site" evidence="9">
    <location>
        <position position="47"/>
    </location>
    <ligand>
        <name>Mg(2+)</name>
        <dbReference type="ChEBI" id="CHEBI:18420"/>
    </ligand>
</feature>
<evidence type="ECO:0000256" key="9">
    <source>
        <dbReference type="PIRSR" id="PIRSR601952-2"/>
    </source>
</evidence>
<sequence>MPKLSLTWHGSWVGLAALLLLAGAVSHNPMREGQIPKVRNVILMISDGFGPASETLARTYHRTVNNLPDMWQSPLDDILVGTMRTHSASSHITDSAAGATAFACGRKTYNDGVGVTPDQAPCGTVLEAAKAAGLRTGLVVTSRITHATPAAFSAHVVHRDMEDLIAQQQIGDYALGRSVDLLFGGGLCHFLPNTVPDSCRADSVDLLARAQNEHRFTPLASKSALNDLDPEGAQLPLLGLFAGDNMAYEIDRLDSGQPSLSQMTAKALDILQAASHDQPEGFFLMVEGSRIDMAAHCNDPATQVREVAAYWDTVRTVKNFVNQHPADTLLISTSDHETGGLSVGVQLNSTYPDYVWYPERLQPVQRSAERVALDLWALPLTARPPVIRERVPGWLGIADPTEEELTGLAKEFPDWYALADALALLISRRAQVGWSTHGHSGVDVNVYAHGAGAESLRGHRDNTDIGKHIARVLNLDLQSVTNRLRNEVVYQANVDDPHNPINWRRTDMGHSF</sequence>
<dbReference type="Proteomes" id="UP001150569">
    <property type="component" value="Unassembled WGS sequence"/>
</dbReference>
<keyword evidence="6 9" id="KW-0862">Zinc</keyword>
<reference evidence="13" key="1">
    <citation type="submission" date="2022-07" db="EMBL/GenBank/DDBJ databases">
        <title>Phylogenomic reconstructions and comparative analyses of Kickxellomycotina fungi.</title>
        <authorList>
            <person name="Reynolds N.K."/>
            <person name="Stajich J.E."/>
            <person name="Barry K."/>
            <person name="Grigoriev I.V."/>
            <person name="Crous P."/>
            <person name="Smith M.E."/>
        </authorList>
    </citation>
    <scope>NUCLEOTIDE SEQUENCE</scope>
    <source>
        <strain evidence="13">RSA 861</strain>
    </source>
</reference>
<protein>
    <recommendedName>
        <fullName evidence="2 11">Alkaline phosphatase</fullName>
        <ecNumber evidence="2 11">3.1.3.1</ecNumber>
    </recommendedName>
</protein>
<feature type="binding site" evidence="9">
    <location>
        <position position="439"/>
    </location>
    <ligand>
        <name>Zn(2+)</name>
        <dbReference type="ChEBI" id="CHEBI:29105"/>
        <label>2</label>
    </ligand>
</feature>
<name>A0A9W7ZTD1_9FUNG</name>
<dbReference type="Pfam" id="PF00245">
    <property type="entry name" value="Alk_phosphatase"/>
    <property type="match status" value="1"/>
</dbReference>
<dbReference type="EC" id="3.1.3.1" evidence="2 11"/>
<dbReference type="Gene3D" id="3.40.720.10">
    <property type="entry name" value="Alkaline Phosphatase, subunit A"/>
    <property type="match status" value="1"/>
</dbReference>
<feature type="binding site" evidence="9">
    <location>
        <position position="336"/>
    </location>
    <ligand>
        <name>Zn(2+)</name>
        <dbReference type="ChEBI" id="CHEBI:29105"/>
        <label>2</label>
    </ligand>
</feature>
<evidence type="ECO:0000256" key="6">
    <source>
        <dbReference type="ARBA" id="ARBA00022833"/>
    </source>
</evidence>
<feature type="active site" description="Phosphoserine intermediate" evidence="8">
    <location>
        <position position="95"/>
    </location>
</feature>
<proteinExistence type="inferred from homology"/>
<feature type="binding site" evidence="9">
    <location>
        <position position="47"/>
    </location>
    <ligand>
        <name>Zn(2+)</name>
        <dbReference type="ChEBI" id="CHEBI:29105"/>
        <label>2</label>
    </ligand>
</feature>
<evidence type="ECO:0000256" key="7">
    <source>
        <dbReference type="ARBA" id="ARBA00022842"/>
    </source>
</evidence>
<comment type="catalytic activity">
    <reaction evidence="11">
        <text>a phosphate monoester + H2O = an alcohol + phosphate</text>
        <dbReference type="Rhea" id="RHEA:15017"/>
        <dbReference type="ChEBI" id="CHEBI:15377"/>
        <dbReference type="ChEBI" id="CHEBI:30879"/>
        <dbReference type="ChEBI" id="CHEBI:43474"/>
        <dbReference type="ChEBI" id="CHEBI:67140"/>
        <dbReference type="EC" id="3.1.3.1"/>
    </reaction>
</comment>
<feature type="signal peptide" evidence="12">
    <location>
        <begin position="1"/>
        <end position="26"/>
    </location>
</feature>
<dbReference type="PRINTS" id="PR00113">
    <property type="entry name" value="ALKPHPHTASE"/>
</dbReference>
<dbReference type="Gene3D" id="1.10.60.40">
    <property type="match status" value="1"/>
</dbReference>
<dbReference type="InterPro" id="IPR017850">
    <property type="entry name" value="Alkaline_phosphatase_core_sf"/>
</dbReference>
<keyword evidence="14" id="KW-1185">Reference proteome</keyword>
<comment type="caution">
    <text evidence="13">The sequence shown here is derived from an EMBL/GenBank/DDBJ whole genome shotgun (WGS) entry which is preliminary data.</text>
</comment>
<dbReference type="CDD" id="cd16012">
    <property type="entry name" value="ALP"/>
    <property type="match status" value="1"/>
</dbReference>
<dbReference type="InterPro" id="IPR018299">
    <property type="entry name" value="Alkaline_phosphatase_AS"/>
</dbReference>
<evidence type="ECO:0000256" key="11">
    <source>
        <dbReference type="RuleBase" id="RU003947"/>
    </source>
</evidence>
<comment type="cofactor">
    <cofactor evidence="9">
        <name>Zn(2+)</name>
        <dbReference type="ChEBI" id="CHEBI:29105"/>
    </cofactor>
    <text evidence="9">Binds 2 Zn(2+) ions.</text>
</comment>
<dbReference type="GO" id="GO:0004035">
    <property type="term" value="F:alkaline phosphatase activity"/>
    <property type="evidence" value="ECO:0007669"/>
    <property type="project" value="UniProtKB-EC"/>
</dbReference>
<dbReference type="SUPFAM" id="SSF53649">
    <property type="entry name" value="Alkaline phosphatase-like"/>
    <property type="match status" value="1"/>
</dbReference>
<evidence type="ECO:0000256" key="2">
    <source>
        <dbReference type="ARBA" id="ARBA00012647"/>
    </source>
</evidence>
<evidence type="ECO:0000256" key="5">
    <source>
        <dbReference type="ARBA" id="ARBA00022801"/>
    </source>
</evidence>
<feature type="binding site" evidence="9">
    <location>
        <position position="296"/>
    </location>
    <ligand>
        <name>Zn(2+)</name>
        <dbReference type="ChEBI" id="CHEBI:29105"/>
        <label>2</label>
    </ligand>
</feature>
<evidence type="ECO:0000313" key="14">
    <source>
        <dbReference type="Proteomes" id="UP001150569"/>
    </source>
</evidence>
<feature type="chain" id="PRO_5040810527" description="Alkaline phosphatase" evidence="12">
    <location>
        <begin position="27"/>
        <end position="512"/>
    </location>
</feature>
<evidence type="ECO:0000256" key="4">
    <source>
        <dbReference type="ARBA" id="ARBA00022723"/>
    </source>
</evidence>
<dbReference type="InterPro" id="IPR001952">
    <property type="entry name" value="Alkaline_phosphatase"/>
</dbReference>
<dbReference type="OrthoDB" id="7392499at2759"/>
<gene>
    <name evidence="13" type="primary">PHO8_4</name>
    <name evidence="13" type="ORF">IWQ60_009555</name>
</gene>
<evidence type="ECO:0000256" key="8">
    <source>
        <dbReference type="PIRSR" id="PIRSR601952-1"/>
    </source>
</evidence>
<accession>A0A9W7ZTD1</accession>
<feature type="binding site" evidence="9">
    <location>
        <position position="146"/>
    </location>
    <ligand>
        <name>Mg(2+)</name>
        <dbReference type="ChEBI" id="CHEBI:18420"/>
    </ligand>
</feature>
<feature type="binding site" evidence="9">
    <location>
        <position position="148"/>
    </location>
    <ligand>
        <name>Mg(2+)</name>
        <dbReference type="ChEBI" id="CHEBI:18420"/>
    </ligand>
</feature>